<reference evidence="4" key="1">
    <citation type="journal article" date="2020" name="Genome Biol.">
        <title>Gamete binning: chromosome-level and haplotype-resolved genome assembly enabled by high-throughput single-cell sequencing of gamete genomes.</title>
        <authorList>
            <person name="Campoy J.A."/>
            <person name="Sun H."/>
            <person name="Goel M."/>
            <person name="Jiao W.-B."/>
            <person name="Folz-Donahue K."/>
            <person name="Wang N."/>
            <person name="Rubio M."/>
            <person name="Liu C."/>
            <person name="Kukat C."/>
            <person name="Ruiz D."/>
            <person name="Huettel B."/>
            <person name="Schneeberger K."/>
        </authorList>
    </citation>
    <scope>NUCLEOTIDE SEQUENCE [LARGE SCALE GENOMIC DNA]</scope>
    <source>
        <strain evidence="4">cv. Rojo Pasion</strain>
    </source>
</reference>
<keyword evidence="4" id="KW-1185">Reference proteome</keyword>
<accession>A0A6J5UGF4</accession>
<dbReference type="AlphaFoldDB" id="A0A6J5UGF4"/>
<proteinExistence type="predicted"/>
<dbReference type="Proteomes" id="UP000507222">
    <property type="component" value="Unassembled WGS sequence"/>
</dbReference>
<evidence type="ECO:0000313" key="4">
    <source>
        <dbReference type="Proteomes" id="UP000507245"/>
    </source>
</evidence>
<organism evidence="1 3">
    <name type="scientific">Prunus armeniaca</name>
    <name type="common">Apricot</name>
    <name type="synonym">Armeniaca vulgaris</name>
    <dbReference type="NCBI Taxonomy" id="36596"/>
    <lineage>
        <taxon>Eukaryota</taxon>
        <taxon>Viridiplantae</taxon>
        <taxon>Streptophyta</taxon>
        <taxon>Embryophyta</taxon>
        <taxon>Tracheophyta</taxon>
        <taxon>Spermatophyta</taxon>
        <taxon>Magnoliopsida</taxon>
        <taxon>eudicotyledons</taxon>
        <taxon>Gunneridae</taxon>
        <taxon>Pentapetalae</taxon>
        <taxon>rosids</taxon>
        <taxon>fabids</taxon>
        <taxon>Rosales</taxon>
        <taxon>Rosaceae</taxon>
        <taxon>Amygdaloideae</taxon>
        <taxon>Amygdaleae</taxon>
        <taxon>Prunus</taxon>
    </lineage>
</organism>
<gene>
    <name evidence="1" type="ORF">CURHAP_LOCUS22984</name>
    <name evidence="2" type="ORF">ORAREDHAP_LOCUS22760</name>
</gene>
<name>A0A6J5UGF4_PRUAR</name>
<dbReference type="EMBL" id="CAEKDK010000003">
    <property type="protein sequence ID" value="CAB4274464.1"/>
    <property type="molecule type" value="Genomic_DNA"/>
</dbReference>
<sequence>MAWDCYDIFCHFPWCKHFVHLGGQPLYPGGVTDMGMAENRADIPCRGDLSGHRVSDLDHIISSNTEKTV</sequence>
<dbReference type="EMBL" id="CAEKKB010000003">
    <property type="protein sequence ID" value="CAB4304942.1"/>
    <property type="molecule type" value="Genomic_DNA"/>
</dbReference>
<reference evidence="1 3" key="2">
    <citation type="submission" date="2020-05" db="EMBL/GenBank/DDBJ databases">
        <authorList>
            <person name="Campoy J."/>
            <person name="Schneeberger K."/>
            <person name="Spophaly S."/>
        </authorList>
    </citation>
    <scope>NUCLEOTIDE SEQUENCE [LARGE SCALE GENOMIC DNA]</scope>
    <source>
        <strain evidence="1">PruArmRojPasFocal</strain>
    </source>
</reference>
<evidence type="ECO:0000313" key="3">
    <source>
        <dbReference type="Proteomes" id="UP000507222"/>
    </source>
</evidence>
<protein>
    <submittedName>
        <fullName evidence="1">Uncharacterized protein</fullName>
    </submittedName>
</protein>
<evidence type="ECO:0000313" key="1">
    <source>
        <dbReference type="EMBL" id="CAB4274464.1"/>
    </source>
</evidence>
<evidence type="ECO:0000313" key="2">
    <source>
        <dbReference type="EMBL" id="CAB4304942.1"/>
    </source>
</evidence>
<dbReference type="Proteomes" id="UP000507245">
    <property type="component" value="Unassembled WGS sequence"/>
</dbReference>